<comment type="caution">
    <text evidence="2">The sequence shown here is derived from an EMBL/GenBank/DDBJ whole genome shotgun (WGS) entry which is preliminary data.</text>
</comment>
<proteinExistence type="predicted"/>
<dbReference type="Proteomes" id="UP001150217">
    <property type="component" value="Unassembled WGS sequence"/>
</dbReference>
<accession>A0ABQ8VFC6</accession>
<evidence type="ECO:0000313" key="2">
    <source>
        <dbReference type="EMBL" id="KAJ4492333.1"/>
    </source>
</evidence>
<reference evidence="2" key="1">
    <citation type="submission" date="2022-08" db="EMBL/GenBank/DDBJ databases">
        <title>A Global Phylogenomic Analysis of the Shiitake Genus Lentinula.</title>
        <authorList>
            <consortium name="DOE Joint Genome Institute"/>
            <person name="Sierra-Patev S."/>
            <person name="Min B."/>
            <person name="Naranjo-Ortiz M."/>
            <person name="Looney B."/>
            <person name="Konkel Z."/>
            <person name="Slot J.C."/>
            <person name="Sakamoto Y."/>
            <person name="Steenwyk J.L."/>
            <person name="Rokas A."/>
            <person name="Carro J."/>
            <person name="Camarero S."/>
            <person name="Ferreira P."/>
            <person name="Molpeceres G."/>
            <person name="Ruiz-Duenas F.J."/>
            <person name="Serrano A."/>
            <person name="Henrissat B."/>
            <person name="Drula E."/>
            <person name="Hughes K.W."/>
            <person name="Mata J.L."/>
            <person name="Ishikawa N.K."/>
            <person name="Vargas-Isla R."/>
            <person name="Ushijima S."/>
            <person name="Smith C.A."/>
            <person name="Ahrendt S."/>
            <person name="Andreopoulos W."/>
            <person name="He G."/>
            <person name="Labutti K."/>
            <person name="Lipzen A."/>
            <person name="Ng V."/>
            <person name="Riley R."/>
            <person name="Sandor L."/>
            <person name="Barry K."/>
            <person name="Martinez A.T."/>
            <person name="Xiao Y."/>
            <person name="Gibbons J.G."/>
            <person name="Terashima K."/>
            <person name="Grigoriev I.V."/>
            <person name="Hibbett D.S."/>
        </authorList>
    </citation>
    <scope>NUCLEOTIDE SEQUENCE</scope>
    <source>
        <strain evidence="2">RHP3577 ss4</strain>
    </source>
</reference>
<evidence type="ECO:0000256" key="1">
    <source>
        <dbReference type="SAM" id="MobiDB-lite"/>
    </source>
</evidence>
<keyword evidence="3" id="KW-1185">Reference proteome</keyword>
<name>A0ABQ8VFC6_9AGAR</name>
<protein>
    <submittedName>
        <fullName evidence="2">Uncharacterized protein</fullName>
    </submittedName>
</protein>
<sequence length="110" mass="12111">MSTTLRFEILIFPCSGGTDDYHLRERLFQIPIEFADCANGSGTRMQEKFYSGNKTRNGKLPACLRYNVWEREAAPVRGQQRGSRGSAPPLRGRGGSVPSSTPTICTGDGR</sequence>
<feature type="region of interest" description="Disordered" evidence="1">
    <location>
        <begin position="74"/>
        <end position="110"/>
    </location>
</feature>
<organism evidence="2 3">
    <name type="scientific">Lentinula lateritia</name>
    <dbReference type="NCBI Taxonomy" id="40482"/>
    <lineage>
        <taxon>Eukaryota</taxon>
        <taxon>Fungi</taxon>
        <taxon>Dikarya</taxon>
        <taxon>Basidiomycota</taxon>
        <taxon>Agaricomycotina</taxon>
        <taxon>Agaricomycetes</taxon>
        <taxon>Agaricomycetidae</taxon>
        <taxon>Agaricales</taxon>
        <taxon>Marasmiineae</taxon>
        <taxon>Omphalotaceae</taxon>
        <taxon>Lentinula</taxon>
    </lineage>
</organism>
<gene>
    <name evidence="2" type="ORF">C8R41DRAFT_867386</name>
</gene>
<evidence type="ECO:0000313" key="3">
    <source>
        <dbReference type="Proteomes" id="UP001150217"/>
    </source>
</evidence>
<dbReference type="EMBL" id="JANVFT010000039">
    <property type="protein sequence ID" value="KAJ4492333.1"/>
    <property type="molecule type" value="Genomic_DNA"/>
</dbReference>